<dbReference type="EMBL" id="JACCCZ010000001">
    <property type="protein sequence ID" value="NYG03010.1"/>
    <property type="molecule type" value="Genomic_DNA"/>
</dbReference>
<dbReference type="GeneID" id="98053023"/>
<dbReference type="InterPro" id="IPR020904">
    <property type="entry name" value="Sc_DH/Rdtase_CS"/>
</dbReference>
<dbReference type="Gene3D" id="3.40.50.720">
    <property type="entry name" value="NAD(P)-binding Rossmann-like Domain"/>
    <property type="match status" value="1"/>
</dbReference>
<dbReference type="GO" id="GO:0016020">
    <property type="term" value="C:membrane"/>
    <property type="evidence" value="ECO:0007669"/>
    <property type="project" value="TreeGrafter"/>
</dbReference>
<keyword evidence="2" id="KW-0560">Oxidoreductase</keyword>
<dbReference type="Proteomes" id="UP000549695">
    <property type="component" value="Unassembled WGS sequence"/>
</dbReference>
<dbReference type="PROSITE" id="PS00061">
    <property type="entry name" value="ADH_SHORT"/>
    <property type="match status" value="1"/>
</dbReference>
<sequence>MDLNHRRGVVTGAGSGIGRGLAVALAARGGHLLLVGRREAPLHETAELVVAAGGSAHVYALDVTDPAAPDSVVATARERLGGLDLLVNNAGNVRAGRLENHDSDDVRAMVDLNLTAPILLTRAALPDLRAGAAAHGPTSVVLTIASGIALVGLPFYTVYAATKTGVAAFGHALRRELHGTGVHVATVYPGATTTAMMDSSTAGEDLGFGRRPVPDVVADVLDALARDEHEINTSLPTRRAMQQLHARDPLAVDTQLAPRLADLEAAVRHHRSI</sequence>
<dbReference type="InterPro" id="IPR002347">
    <property type="entry name" value="SDR_fam"/>
</dbReference>
<protein>
    <submittedName>
        <fullName evidence="4">Short-subunit dehydrogenase</fullName>
    </submittedName>
</protein>
<accession>A0A852W3K6</accession>
<evidence type="ECO:0000256" key="3">
    <source>
        <dbReference type="RuleBase" id="RU000363"/>
    </source>
</evidence>
<dbReference type="SUPFAM" id="SSF51735">
    <property type="entry name" value="NAD(P)-binding Rossmann-fold domains"/>
    <property type="match status" value="1"/>
</dbReference>
<dbReference type="AlphaFoldDB" id="A0A852W3K6"/>
<dbReference type="PANTHER" id="PTHR44196:SF1">
    <property type="entry name" value="DEHYDROGENASE_REDUCTASE SDR FAMILY MEMBER 7B"/>
    <property type="match status" value="1"/>
</dbReference>
<dbReference type="PRINTS" id="PR00080">
    <property type="entry name" value="SDRFAMILY"/>
</dbReference>
<dbReference type="CDD" id="cd05233">
    <property type="entry name" value="SDR_c"/>
    <property type="match status" value="1"/>
</dbReference>
<proteinExistence type="inferred from homology"/>
<evidence type="ECO:0000313" key="4">
    <source>
        <dbReference type="EMBL" id="NYG03010.1"/>
    </source>
</evidence>
<dbReference type="InterPro" id="IPR036291">
    <property type="entry name" value="NAD(P)-bd_dom_sf"/>
</dbReference>
<dbReference type="Pfam" id="PF00106">
    <property type="entry name" value="adh_short"/>
    <property type="match status" value="1"/>
</dbReference>
<comment type="similarity">
    <text evidence="1 3">Belongs to the short-chain dehydrogenases/reductases (SDR) family.</text>
</comment>
<dbReference type="RefSeq" id="WP_179761567.1">
    <property type="nucleotide sequence ID" value="NZ_BAAAJZ010000003.1"/>
</dbReference>
<keyword evidence="5" id="KW-1185">Reference proteome</keyword>
<organism evidence="4 5">
    <name type="scientific">Pseudonocardia alni</name>
    <name type="common">Amycolata alni</name>
    <dbReference type="NCBI Taxonomy" id="33907"/>
    <lineage>
        <taxon>Bacteria</taxon>
        <taxon>Bacillati</taxon>
        <taxon>Actinomycetota</taxon>
        <taxon>Actinomycetes</taxon>
        <taxon>Pseudonocardiales</taxon>
        <taxon>Pseudonocardiaceae</taxon>
        <taxon>Pseudonocardia</taxon>
    </lineage>
</organism>
<evidence type="ECO:0000256" key="2">
    <source>
        <dbReference type="ARBA" id="ARBA00023002"/>
    </source>
</evidence>
<comment type="caution">
    <text evidence="4">The sequence shown here is derived from an EMBL/GenBank/DDBJ whole genome shotgun (WGS) entry which is preliminary data.</text>
</comment>
<evidence type="ECO:0000313" key="5">
    <source>
        <dbReference type="Proteomes" id="UP000549695"/>
    </source>
</evidence>
<dbReference type="GO" id="GO:0016491">
    <property type="term" value="F:oxidoreductase activity"/>
    <property type="evidence" value="ECO:0007669"/>
    <property type="project" value="UniProtKB-KW"/>
</dbReference>
<evidence type="ECO:0000256" key="1">
    <source>
        <dbReference type="ARBA" id="ARBA00006484"/>
    </source>
</evidence>
<dbReference type="PANTHER" id="PTHR44196">
    <property type="entry name" value="DEHYDROGENASE/REDUCTASE SDR FAMILY MEMBER 7B"/>
    <property type="match status" value="1"/>
</dbReference>
<gene>
    <name evidence="4" type="ORF">HDA37_003295</name>
</gene>
<dbReference type="PRINTS" id="PR00081">
    <property type="entry name" value="GDHRDH"/>
</dbReference>
<reference evidence="4 5" key="1">
    <citation type="submission" date="2020-07" db="EMBL/GenBank/DDBJ databases">
        <title>Sequencing the genomes of 1000 actinobacteria strains.</title>
        <authorList>
            <person name="Klenk H.-P."/>
        </authorList>
    </citation>
    <scope>NUCLEOTIDE SEQUENCE [LARGE SCALE GENOMIC DNA]</scope>
    <source>
        <strain evidence="4 5">DSM 44749</strain>
    </source>
</reference>
<name>A0A852W3K6_PSEA5</name>